<evidence type="ECO:0000256" key="3">
    <source>
        <dbReference type="ARBA" id="ARBA00022670"/>
    </source>
</evidence>
<organism evidence="9 10">
    <name type="scientific">Malassezia obtusa</name>
    <dbReference type="NCBI Taxonomy" id="76774"/>
    <lineage>
        <taxon>Eukaryota</taxon>
        <taxon>Fungi</taxon>
        <taxon>Dikarya</taxon>
        <taxon>Basidiomycota</taxon>
        <taxon>Ustilaginomycotina</taxon>
        <taxon>Malasseziomycetes</taxon>
        <taxon>Malasseziales</taxon>
        <taxon>Malasseziaceae</taxon>
        <taxon>Malassezia</taxon>
    </lineage>
</organism>
<keyword evidence="3" id="KW-0645">Protease</keyword>
<keyword evidence="10" id="KW-1185">Reference proteome</keyword>
<evidence type="ECO:0000256" key="7">
    <source>
        <dbReference type="ARBA" id="ARBA00048461"/>
    </source>
</evidence>
<dbReference type="PANTHER" id="PTHR11802:SF479">
    <property type="entry name" value="CARBOXYPEPTIDASE"/>
    <property type="match status" value="1"/>
</dbReference>
<dbReference type="PRINTS" id="PR00724">
    <property type="entry name" value="CRBOXYPTASEC"/>
</dbReference>
<dbReference type="EMBL" id="CP119934">
    <property type="protein sequence ID" value="WFD01356.1"/>
    <property type="molecule type" value="Genomic_DNA"/>
</dbReference>
<name>A0AAF0IUV2_9BASI</name>
<evidence type="ECO:0000256" key="4">
    <source>
        <dbReference type="ARBA" id="ARBA00022801"/>
    </source>
</evidence>
<comment type="catalytic activity">
    <reaction evidence="6">
        <text>a diacylglycerol + H2O = a monoacylglycerol + a fatty acid + H(+)</text>
        <dbReference type="Rhea" id="RHEA:32731"/>
        <dbReference type="ChEBI" id="CHEBI:15377"/>
        <dbReference type="ChEBI" id="CHEBI:15378"/>
        <dbReference type="ChEBI" id="CHEBI:17408"/>
        <dbReference type="ChEBI" id="CHEBI:18035"/>
        <dbReference type="ChEBI" id="CHEBI:28868"/>
    </reaction>
</comment>
<evidence type="ECO:0000256" key="8">
    <source>
        <dbReference type="SAM" id="SignalP"/>
    </source>
</evidence>
<dbReference type="Gene3D" id="3.40.50.1820">
    <property type="entry name" value="alpha/beta hydrolase"/>
    <property type="match status" value="1"/>
</dbReference>
<evidence type="ECO:0000256" key="5">
    <source>
        <dbReference type="ARBA" id="ARBA00023180"/>
    </source>
</evidence>
<keyword evidence="5" id="KW-0325">Glycoprotein</keyword>
<accession>A0AAF0IUV2</accession>
<evidence type="ECO:0008006" key="11">
    <source>
        <dbReference type="Google" id="ProtNLM"/>
    </source>
</evidence>
<evidence type="ECO:0000256" key="1">
    <source>
        <dbReference type="ARBA" id="ARBA00009431"/>
    </source>
</evidence>
<protein>
    <recommendedName>
        <fullName evidence="11">Serine carboxypeptidase</fullName>
    </recommendedName>
</protein>
<sequence length="491" mass="55420">MWTPVTFLLVAVYAALGTTLVHSKQNHSSPSYDVKRLRSMLGSESSKKYEVGMRLPNTSFDIPPSWAGNIPVSNNTNETRHLYFWMFPATGDVGHDDLMFWMNGGPGCSSLSSMIGENGPLKFDYETFEAKPIEQTWTKLANIVWLDQPAGTGFALGEPKNQSMREVAQDFYGFLRNFYEAFPKVRGKRLWIGGESFAGKMVPFLADEVYRHEEENKKAGIDLRGINVNDPLFAPNPVTKDLPAVEYGLAHAAQINLTAEQVAELQRIGKENGVEHFVRDNLHYPPKGPLKIPKELNTTLSPHKQLQNMIRKNNPCTSPFYIMNHKCHPDAMGMNVTKEKSNAHNYFNLLPEAKKYINAPVNVTWVQCSKAKPFETMKNAKTGYPVPEVLSRVIEKSERSVVQHGTYDMIVLYNGTALVLQNMTWHGKQGFQNPPTHKLPSTGDHEVHYQSERGLTFFIVHKAGHMLPTYAPEASFRMVQHLLGQKQLDDE</sequence>
<dbReference type="InterPro" id="IPR029058">
    <property type="entry name" value="AB_hydrolase_fold"/>
</dbReference>
<keyword evidence="4" id="KW-0378">Hydrolase</keyword>
<dbReference type="Proteomes" id="UP001214603">
    <property type="component" value="Chromosome 1"/>
</dbReference>
<comment type="similarity">
    <text evidence="1">Belongs to the peptidase S10 family.</text>
</comment>
<feature type="chain" id="PRO_5042163643" description="Serine carboxypeptidase" evidence="8">
    <location>
        <begin position="24"/>
        <end position="491"/>
    </location>
</feature>
<evidence type="ECO:0000256" key="6">
    <source>
        <dbReference type="ARBA" id="ARBA00047591"/>
    </source>
</evidence>
<keyword evidence="8" id="KW-0732">Signal</keyword>
<dbReference type="Pfam" id="PF00450">
    <property type="entry name" value="Peptidase_S10"/>
    <property type="match status" value="1"/>
</dbReference>
<comment type="catalytic activity">
    <reaction evidence="7">
        <text>a monoacylglycerol + H2O = glycerol + a fatty acid + H(+)</text>
        <dbReference type="Rhea" id="RHEA:15245"/>
        <dbReference type="ChEBI" id="CHEBI:15377"/>
        <dbReference type="ChEBI" id="CHEBI:15378"/>
        <dbReference type="ChEBI" id="CHEBI:17408"/>
        <dbReference type="ChEBI" id="CHEBI:17754"/>
        <dbReference type="ChEBI" id="CHEBI:28868"/>
    </reaction>
</comment>
<feature type="signal peptide" evidence="8">
    <location>
        <begin position="1"/>
        <end position="23"/>
    </location>
</feature>
<evidence type="ECO:0000313" key="9">
    <source>
        <dbReference type="EMBL" id="WFD01356.1"/>
    </source>
</evidence>
<dbReference type="PANTHER" id="PTHR11802">
    <property type="entry name" value="SERINE PROTEASE FAMILY S10 SERINE CARBOXYPEPTIDASE"/>
    <property type="match status" value="1"/>
</dbReference>
<dbReference type="InterPro" id="IPR001563">
    <property type="entry name" value="Peptidase_S10"/>
</dbReference>
<evidence type="ECO:0000313" key="10">
    <source>
        <dbReference type="Proteomes" id="UP001214603"/>
    </source>
</evidence>
<dbReference type="AlphaFoldDB" id="A0AAF0IUV2"/>
<evidence type="ECO:0000256" key="2">
    <source>
        <dbReference type="ARBA" id="ARBA00022645"/>
    </source>
</evidence>
<reference evidence="9" key="1">
    <citation type="submission" date="2023-03" db="EMBL/GenBank/DDBJ databases">
        <title>Mating type loci evolution in Malassezia.</title>
        <authorList>
            <person name="Coelho M.A."/>
        </authorList>
    </citation>
    <scope>NUCLEOTIDE SEQUENCE</scope>
    <source>
        <strain evidence="9">CBS 7876</strain>
    </source>
</reference>
<gene>
    <name evidence="9" type="ORF">MOBT1_000018</name>
</gene>
<dbReference type="GO" id="GO:0004185">
    <property type="term" value="F:serine-type carboxypeptidase activity"/>
    <property type="evidence" value="ECO:0007669"/>
    <property type="project" value="InterPro"/>
</dbReference>
<dbReference type="SUPFAM" id="SSF53474">
    <property type="entry name" value="alpha/beta-Hydrolases"/>
    <property type="match status" value="1"/>
</dbReference>
<keyword evidence="2" id="KW-0121">Carboxypeptidase</keyword>
<dbReference type="GO" id="GO:0006508">
    <property type="term" value="P:proteolysis"/>
    <property type="evidence" value="ECO:0007669"/>
    <property type="project" value="UniProtKB-KW"/>
</dbReference>
<proteinExistence type="inferred from homology"/>